<dbReference type="Ensembl" id="ENSEBUT00000005399.1">
    <property type="protein sequence ID" value="ENSEBUP00000004961.1"/>
    <property type="gene ID" value="ENSEBUG00000003376.1"/>
</dbReference>
<proteinExistence type="predicted"/>
<dbReference type="PROSITE" id="PS50102">
    <property type="entry name" value="RRM"/>
    <property type="match status" value="1"/>
</dbReference>
<dbReference type="SUPFAM" id="SSF54928">
    <property type="entry name" value="RNA-binding domain, RBD"/>
    <property type="match status" value="1"/>
</dbReference>
<keyword evidence="3 7" id="KW-0862">Zinc</keyword>
<evidence type="ECO:0000256" key="4">
    <source>
        <dbReference type="ARBA" id="ARBA00022884"/>
    </source>
</evidence>
<dbReference type="GeneTree" id="ENSGT00510000046929"/>
<keyword evidence="4 6" id="KW-0694">RNA-binding</keyword>
<organism evidence="11 12">
    <name type="scientific">Eptatretus burgeri</name>
    <name type="common">Inshore hagfish</name>
    <dbReference type="NCBI Taxonomy" id="7764"/>
    <lineage>
        <taxon>Eukaryota</taxon>
        <taxon>Metazoa</taxon>
        <taxon>Chordata</taxon>
        <taxon>Craniata</taxon>
        <taxon>Vertebrata</taxon>
        <taxon>Cyclostomata</taxon>
        <taxon>Myxini</taxon>
        <taxon>Myxiniformes</taxon>
        <taxon>Myxinidae</taxon>
        <taxon>Eptatretinae</taxon>
        <taxon>Eptatretus</taxon>
    </lineage>
</organism>
<evidence type="ECO:0000256" key="1">
    <source>
        <dbReference type="ARBA" id="ARBA00022723"/>
    </source>
</evidence>
<keyword evidence="5" id="KW-0175">Coiled coil</keyword>
<dbReference type="GO" id="GO:0005634">
    <property type="term" value="C:nucleus"/>
    <property type="evidence" value="ECO:0007669"/>
    <property type="project" value="TreeGrafter"/>
</dbReference>
<dbReference type="Proteomes" id="UP000694388">
    <property type="component" value="Unplaced"/>
</dbReference>
<feature type="domain" description="RRM" evidence="9">
    <location>
        <begin position="433"/>
        <end position="507"/>
    </location>
</feature>
<evidence type="ECO:0000259" key="9">
    <source>
        <dbReference type="PROSITE" id="PS50102"/>
    </source>
</evidence>
<keyword evidence="2 7" id="KW-0863">Zinc-finger</keyword>
<dbReference type="OMA" id="FCERIVL"/>
<dbReference type="InterPro" id="IPR000571">
    <property type="entry name" value="Znf_CCCH"/>
</dbReference>
<dbReference type="GO" id="GO:0008270">
    <property type="term" value="F:zinc ion binding"/>
    <property type="evidence" value="ECO:0007669"/>
    <property type="project" value="UniProtKB-KW"/>
</dbReference>
<dbReference type="AlphaFoldDB" id="A0A8C4NLT6"/>
<dbReference type="InterPro" id="IPR045137">
    <property type="entry name" value="RBM26/27"/>
</dbReference>
<feature type="domain" description="C3H1-type" evidence="10">
    <location>
        <begin position="186"/>
        <end position="214"/>
    </location>
</feature>
<dbReference type="PANTHER" id="PTHR14398:SF0">
    <property type="entry name" value="ZINC FINGER PROTEIN SWM"/>
    <property type="match status" value="1"/>
</dbReference>
<dbReference type="InterPro" id="IPR000504">
    <property type="entry name" value="RRM_dom"/>
</dbReference>
<evidence type="ECO:0000313" key="12">
    <source>
        <dbReference type="Proteomes" id="UP000694388"/>
    </source>
</evidence>
<feature type="compositionally biased region" description="Basic and acidic residues" evidence="8">
    <location>
        <begin position="122"/>
        <end position="196"/>
    </location>
</feature>
<sequence>KDKPDRELKALCVDQLDVFLQNGWCGVLCCCGYICFIRVLRRDERSRRRDYDRFSRDSRDPREVRDGRDRETRDERDCRDRDPRESRDGRDHRDGRSREYRDRYDRERRRVRSRTHSRSRSRSWERERARDGTREPGKDVGRDLAREVCRDVGREPGRDTGHEPGRELVREPGVGREIGRDLVREPGREQHSRPNQEKGFCMRGDMCPFDHGTDPLVVDDVNLPSMIPFPPPAGPILERPPQSAPPGMPPPPLIPPHSLLGPMPPLRHTSLMPPPGMTPSFLSPPELLTTYKAFVCSLMEYCSLHGLVLLSLTFLDHFEADGYNPESPSLTATTRPSYRHFPARSQNLRPNLIGLTSNEPDPAPPRRKADIVDTPREAPGAPGMRIVLDPEMRKRALGGSEGPPPKKHWFDNNRQGYDGQAKLPYFRRVHGNTKLEIRRVPIELNTISKLNDHFSKFGTIVNIQVAFGGDREGALIQFTSYEEARKAITSTEAVLNNRFIRVFWHRENNGSAVHGMHNKVCVCMLISKLEKAKPEERLELKKTLKVVAESIVKLGEEQKSSPTSPAFPVVPVTLRTQRELLDMELDIHNKAQAGEDTTDLRKRLHRLHLEAAQLGIIGPGRGRGGLLAERGRVRGRGRGFRGRGRMTLGHTALDHRPKALQVSGLAPGEQDELLQHFKVEDKRAINYVIPSYNGCLNGEVSKLMAKRCIVEPSTWVMESVQVLFLTRTCVSQLFCEVEEMSCDEGSPFIVVAFRTRQDAEHAATQGARFKGRLLHLSWYKPKAMATTREAEDDELDEEEVSYWVVTGLPLFSGFLSEEEEEDESRSWRR</sequence>
<evidence type="ECO:0000256" key="8">
    <source>
        <dbReference type="SAM" id="MobiDB-lite"/>
    </source>
</evidence>
<evidence type="ECO:0000256" key="7">
    <source>
        <dbReference type="PROSITE-ProRule" id="PRU00723"/>
    </source>
</evidence>
<feature type="compositionally biased region" description="Basic and acidic residues" evidence="8">
    <location>
        <begin position="56"/>
        <end position="108"/>
    </location>
</feature>
<dbReference type="SMART" id="SM00360">
    <property type="entry name" value="RRM"/>
    <property type="match status" value="1"/>
</dbReference>
<dbReference type="FunFam" id="3.30.70.330:FF:000330">
    <property type="entry name" value="RNA-binding motif protein 26"/>
    <property type="match status" value="1"/>
</dbReference>
<keyword evidence="1 7" id="KW-0479">Metal-binding</keyword>
<accession>A0A8C4NLT6</accession>
<keyword evidence="12" id="KW-1185">Reference proteome</keyword>
<feature type="compositionally biased region" description="Basic residues" evidence="8">
    <location>
        <begin position="109"/>
        <end position="121"/>
    </location>
</feature>
<dbReference type="Pfam" id="PF00076">
    <property type="entry name" value="RRM_1"/>
    <property type="match status" value="1"/>
</dbReference>
<dbReference type="Gene3D" id="3.30.70.330">
    <property type="match status" value="1"/>
</dbReference>
<dbReference type="InterPro" id="IPR012677">
    <property type="entry name" value="Nucleotide-bd_a/b_plait_sf"/>
</dbReference>
<evidence type="ECO:0000313" key="11">
    <source>
        <dbReference type="Ensembl" id="ENSEBUP00000004961.1"/>
    </source>
</evidence>
<reference evidence="11" key="1">
    <citation type="submission" date="2025-08" db="UniProtKB">
        <authorList>
            <consortium name="Ensembl"/>
        </authorList>
    </citation>
    <scope>IDENTIFICATION</scope>
</reference>
<dbReference type="PROSITE" id="PS50103">
    <property type="entry name" value="ZF_C3H1"/>
    <property type="match status" value="1"/>
</dbReference>
<reference evidence="11" key="2">
    <citation type="submission" date="2025-09" db="UniProtKB">
        <authorList>
            <consortium name="Ensembl"/>
        </authorList>
    </citation>
    <scope>IDENTIFICATION</scope>
</reference>
<feature type="region of interest" description="Disordered" evidence="8">
    <location>
        <begin position="351"/>
        <end position="383"/>
    </location>
</feature>
<protein>
    <submittedName>
        <fullName evidence="11">RNA binding motif protein 27</fullName>
    </submittedName>
</protein>
<evidence type="ECO:0000259" key="10">
    <source>
        <dbReference type="PROSITE" id="PS50103"/>
    </source>
</evidence>
<feature type="compositionally biased region" description="Basic and acidic residues" evidence="8">
    <location>
        <begin position="367"/>
        <end position="376"/>
    </location>
</feature>
<dbReference type="InterPro" id="IPR035979">
    <property type="entry name" value="RBD_domain_sf"/>
</dbReference>
<evidence type="ECO:0000256" key="5">
    <source>
        <dbReference type="ARBA" id="ARBA00023054"/>
    </source>
</evidence>
<evidence type="ECO:0000256" key="6">
    <source>
        <dbReference type="PROSITE-ProRule" id="PRU00176"/>
    </source>
</evidence>
<dbReference type="GO" id="GO:0003723">
    <property type="term" value="F:RNA binding"/>
    <property type="evidence" value="ECO:0007669"/>
    <property type="project" value="UniProtKB-UniRule"/>
</dbReference>
<evidence type="ECO:0000256" key="2">
    <source>
        <dbReference type="ARBA" id="ARBA00022771"/>
    </source>
</evidence>
<feature type="region of interest" description="Disordered" evidence="8">
    <location>
        <begin position="56"/>
        <end position="199"/>
    </location>
</feature>
<evidence type="ECO:0000256" key="3">
    <source>
        <dbReference type="ARBA" id="ARBA00022833"/>
    </source>
</evidence>
<dbReference type="PANTHER" id="PTHR14398">
    <property type="entry name" value="RNA RECOGNITION RRM/RNP DOMAIN"/>
    <property type="match status" value="1"/>
</dbReference>
<feature type="zinc finger region" description="C3H1-type" evidence="7">
    <location>
        <begin position="186"/>
        <end position="214"/>
    </location>
</feature>
<name>A0A8C4NLT6_EPTBU</name>